<keyword evidence="4" id="KW-0788">Thiol protease</keyword>
<evidence type="ECO:0000313" key="7">
    <source>
        <dbReference type="Proteomes" id="UP000678513"/>
    </source>
</evidence>
<evidence type="ECO:0000256" key="3">
    <source>
        <dbReference type="ARBA" id="ARBA00022801"/>
    </source>
</evidence>
<reference evidence="6 7" key="1">
    <citation type="submission" date="2021-03" db="EMBL/GenBank/DDBJ databases">
        <title>Human Oral Microbial Genomes.</title>
        <authorList>
            <person name="Johnston C.D."/>
            <person name="Chen T."/>
            <person name="Dewhirst F.E."/>
        </authorList>
    </citation>
    <scope>NUCLEOTIDE SEQUENCE [LARGE SCALE GENOMIC DNA]</scope>
    <source>
        <strain evidence="6 7">DSMZ 100122</strain>
    </source>
</reference>
<gene>
    <name evidence="6" type="ORF">J5A65_14540</name>
</gene>
<dbReference type="PROSITE" id="PS51318">
    <property type="entry name" value="TAT"/>
    <property type="match status" value="1"/>
</dbReference>
<accession>A0ABX7YA54</accession>
<keyword evidence="3" id="KW-0378">Hydrolase</keyword>
<evidence type="ECO:0000256" key="2">
    <source>
        <dbReference type="ARBA" id="ARBA00022670"/>
    </source>
</evidence>
<keyword evidence="2" id="KW-0645">Protease</keyword>
<keyword evidence="7" id="KW-1185">Reference proteome</keyword>
<name>A0ABX7YA54_9ACTN</name>
<sequence>MRIVQSQMSRRSILSTLVIGAPAMGVLGALNLAGATPAAASPSGADFLQMAESKTGCPFIWGEAGPSSFDCSGLVQWSLSQLRISFPRVSGEQINACLSAGLEEARATPGAIMYMPGHIGISCGDGTYCEARNYGYPVGIYNNDPGWTDGGLVPGLDYSGAPSDTGSSGGVASDGSLVVDGYWGSATTQKLQETLGLTADGLVPGQPESWKKQNPGLTTGWQWVSDSQAMGADVISKLQAKVGAAADGLIGPGTITAIQAHFGTTQDGVLSEQSSSIMALQKALNEGKF</sequence>
<protein>
    <submittedName>
        <fullName evidence="6">C40 family peptidase</fullName>
    </submittedName>
</protein>
<dbReference type="Proteomes" id="UP000678513">
    <property type="component" value="Chromosome"/>
</dbReference>
<dbReference type="InterPro" id="IPR038765">
    <property type="entry name" value="Papain-like_cys_pep_sf"/>
</dbReference>
<proteinExistence type="inferred from homology"/>
<dbReference type="Pfam" id="PF00877">
    <property type="entry name" value="NLPC_P60"/>
    <property type="match status" value="1"/>
</dbReference>
<evidence type="ECO:0000256" key="4">
    <source>
        <dbReference type="ARBA" id="ARBA00022807"/>
    </source>
</evidence>
<evidence type="ECO:0000256" key="1">
    <source>
        <dbReference type="ARBA" id="ARBA00007074"/>
    </source>
</evidence>
<dbReference type="EMBL" id="CP072384">
    <property type="protein sequence ID" value="QUC09746.1"/>
    <property type="molecule type" value="Genomic_DNA"/>
</dbReference>
<dbReference type="Gene3D" id="3.90.1720.10">
    <property type="entry name" value="endopeptidase domain like (from Nostoc punctiforme)"/>
    <property type="match status" value="1"/>
</dbReference>
<dbReference type="PANTHER" id="PTHR47359:SF3">
    <property type="entry name" value="NLP_P60 DOMAIN-CONTAINING PROTEIN-RELATED"/>
    <property type="match status" value="1"/>
</dbReference>
<feature type="domain" description="NlpC/P60" evidence="5">
    <location>
        <begin position="41"/>
        <end position="159"/>
    </location>
</feature>
<dbReference type="InterPro" id="IPR051794">
    <property type="entry name" value="PG_Endopeptidase_C40"/>
</dbReference>
<dbReference type="SUPFAM" id="SSF54001">
    <property type="entry name" value="Cysteine proteinases"/>
    <property type="match status" value="1"/>
</dbReference>
<dbReference type="PANTHER" id="PTHR47359">
    <property type="entry name" value="PEPTIDOGLYCAN DL-ENDOPEPTIDASE CWLO"/>
    <property type="match status" value="1"/>
</dbReference>
<evidence type="ECO:0000313" key="6">
    <source>
        <dbReference type="EMBL" id="QUC09746.1"/>
    </source>
</evidence>
<organism evidence="6 7">
    <name type="scientific">Arachnia rubra</name>
    <dbReference type="NCBI Taxonomy" id="1547448"/>
    <lineage>
        <taxon>Bacteria</taxon>
        <taxon>Bacillati</taxon>
        <taxon>Actinomycetota</taxon>
        <taxon>Actinomycetes</taxon>
        <taxon>Propionibacteriales</taxon>
        <taxon>Propionibacteriaceae</taxon>
        <taxon>Arachnia</taxon>
    </lineage>
</organism>
<comment type="similarity">
    <text evidence="1">Belongs to the peptidase C40 family.</text>
</comment>
<dbReference type="InterPro" id="IPR000064">
    <property type="entry name" value="NLP_P60_dom"/>
</dbReference>
<evidence type="ECO:0000259" key="5">
    <source>
        <dbReference type="PROSITE" id="PS51935"/>
    </source>
</evidence>
<dbReference type="InterPro" id="IPR006311">
    <property type="entry name" value="TAT_signal"/>
</dbReference>
<dbReference type="PROSITE" id="PS51935">
    <property type="entry name" value="NLPC_P60"/>
    <property type="match status" value="1"/>
</dbReference>